<proteinExistence type="predicted"/>
<dbReference type="PANTHER" id="PTHR33480:SF1">
    <property type="entry name" value="TYR RECOMBINASE DOMAIN-CONTAINING PROTEIN"/>
    <property type="match status" value="1"/>
</dbReference>
<feature type="transmembrane region" description="Helical" evidence="2">
    <location>
        <begin position="512"/>
        <end position="531"/>
    </location>
</feature>
<feature type="compositionally biased region" description="Acidic residues" evidence="1">
    <location>
        <begin position="30"/>
        <end position="43"/>
    </location>
</feature>
<comment type="caution">
    <text evidence="3">The sequence shown here is derived from an EMBL/GenBank/DDBJ whole genome shotgun (WGS) entry which is preliminary data.</text>
</comment>
<accession>A0A9Q0Y8N4</accession>
<keyword evidence="2" id="KW-0472">Membrane</keyword>
<protein>
    <submittedName>
        <fullName evidence="3">Uncharacterized protein</fullName>
    </submittedName>
</protein>
<keyword evidence="4" id="KW-1185">Reference proteome</keyword>
<reference evidence="3" key="1">
    <citation type="submission" date="2021-10" db="EMBL/GenBank/DDBJ databases">
        <title>Tropical sea cucumber genome reveals ecological adaptation and Cuvierian tubules defense mechanism.</title>
        <authorList>
            <person name="Chen T."/>
        </authorList>
    </citation>
    <scope>NUCLEOTIDE SEQUENCE</scope>
    <source>
        <strain evidence="3">Nanhai2018</strain>
        <tissue evidence="3">Muscle</tissue>
    </source>
</reference>
<keyword evidence="2" id="KW-0812">Transmembrane</keyword>
<evidence type="ECO:0000313" key="4">
    <source>
        <dbReference type="Proteomes" id="UP001152320"/>
    </source>
</evidence>
<dbReference type="PANTHER" id="PTHR33480">
    <property type="entry name" value="SET DOMAIN-CONTAINING PROTEIN-RELATED"/>
    <property type="match status" value="1"/>
</dbReference>
<dbReference type="OrthoDB" id="10055248at2759"/>
<evidence type="ECO:0000256" key="2">
    <source>
        <dbReference type="SAM" id="Phobius"/>
    </source>
</evidence>
<name>A0A9Q0Y8N4_HOLLE</name>
<evidence type="ECO:0000256" key="1">
    <source>
        <dbReference type="SAM" id="MobiDB-lite"/>
    </source>
</evidence>
<keyword evidence="2" id="KW-1133">Transmembrane helix</keyword>
<sequence>MGDSPSDSEEQLLRVRNLNTLNNASCETNYVDDDEDSESDPEENEIHLLGISHDSEPEVLKIKGISIHRKDSEEVKLQKSKERKRLLQILRNKGDNLHNKKVLHKKHGEVVLGRRQNENHGSFSISEYGPCPSCLEWLKLDVIPRHQCPKRSEKLAHQTKSSLLIQSAVLSGRFNVKASKMMMEEVFPIMRLDAIGQVARSDNLIVSLGNLWLQRSIGNELMRKYYTSAAMRLSSRLLITLRGMATPPTGTAMEDYLAPEFFQHVAQAALKVAQQDCSDEESLQAPSNAVKLAHDIKRMANIKLARSIESRNKEMKESSIDFLHLMSIQWSTKLARVLLEEKKHVKNSPLPVPSDVVKFSQHLKEKAKVCDLEDTSYQNYRKVVILALAALISYNRRRPGEVQAIKLSSYYSRTTGMGETTEEITGDINDFEKRLLLEQDVINIRGKGGKYVPVIIPAYTKPLLDYIANSDIRREVGISTTHKYLFASNKLGWHIPVEVTLRGFLIGDITIIAMYLISLLLLMVNTGAGVIRGNYAMLSMTTEADLVHPERIRATNMRRFMATMSQGLNISPQEQQWIVDHMGHTLDIHHIHYRSTLDVIERIDVTKLLLLMDCGQISRFKGKKLEEIQLEGRYYN</sequence>
<evidence type="ECO:0000313" key="3">
    <source>
        <dbReference type="EMBL" id="KAJ8017713.1"/>
    </source>
</evidence>
<dbReference type="AlphaFoldDB" id="A0A9Q0Y8N4"/>
<feature type="region of interest" description="Disordered" evidence="1">
    <location>
        <begin position="25"/>
        <end position="44"/>
    </location>
</feature>
<dbReference type="Proteomes" id="UP001152320">
    <property type="component" value="Unassembled WGS sequence"/>
</dbReference>
<organism evidence="3 4">
    <name type="scientific">Holothuria leucospilota</name>
    <name type="common">Black long sea cucumber</name>
    <name type="synonym">Mertensiothuria leucospilota</name>
    <dbReference type="NCBI Taxonomy" id="206669"/>
    <lineage>
        <taxon>Eukaryota</taxon>
        <taxon>Metazoa</taxon>
        <taxon>Echinodermata</taxon>
        <taxon>Eleutherozoa</taxon>
        <taxon>Echinozoa</taxon>
        <taxon>Holothuroidea</taxon>
        <taxon>Aspidochirotacea</taxon>
        <taxon>Aspidochirotida</taxon>
        <taxon>Holothuriidae</taxon>
        <taxon>Holothuria</taxon>
    </lineage>
</organism>
<dbReference type="EMBL" id="JAIZAY010001111">
    <property type="protein sequence ID" value="KAJ8017713.1"/>
    <property type="molecule type" value="Genomic_DNA"/>
</dbReference>
<gene>
    <name evidence="3" type="ORF">HOLleu_44683</name>
</gene>